<dbReference type="InterPro" id="IPR011704">
    <property type="entry name" value="ATPase_dyneun-rel_AAA"/>
</dbReference>
<dbReference type="Proteomes" id="UP000000467">
    <property type="component" value="Chromosome"/>
</dbReference>
<evidence type="ECO:0000313" key="3">
    <source>
        <dbReference type="Proteomes" id="UP000000467"/>
    </source>
</evidence>
<dbReference type="AlphaFoldDB" id="K4LFQ0"/>
<keyword evidence="3" id="KW-1185">Reference proteome</keyword>
<dbReference type="Gene3D" id="3.40.50.300">
    <property type="entry name" value="P-loop containing nucleotide triphosphate hydrolases"/>
    <property type="match status" value="1"/>
</dbReference>
<feature type="domain" description="AAA+ ATPase" evidence="1">
    <location>
        <begin position="34"/>
        <end position="192"/>
    </location>
</feature>
<dbReference type="KEGG" id="tpz:Tph_c14900"/>
<dbReference type="InterPro" id="IPR027417">
    <property type="entry name" value="P-loop_NTPase"/>
</dbReference>
<dbReference type="SUPFAM" id="SSF52540">
    <property type="entry name" value="P-loop containing nucleoside triphosphate hydrolases"/>
    <property type="match status" value="1"/>
</dbReference>
<reference evidence="2 3" key="1">
    <citation type="journal article" date="2012" name="BMC Genomics">
        <title>Genome-guided analysis of physiological and morphological traits of the fermentative acetate oxidizer Thermacetogenium phaeum.</title>
        <authorList>
            <person name="Oehler D."/>
            <person name="Poehlein A."/>
            <person name="Leimbach A."/>
            <person name="Muller N."/>
            <person name="Daniel R."/>
            <person name="Gottschalk G."/>
            <person name="Schink B."/>
        </authorList>
    </citation>
    <scope>NUCLEOTIDE SEQUENCE [LARGE SCALE GENOMIC DNA]</scope>
    <source>
        <strain evidence="3">ATCC BAA-254 / DSM 26808 / PB</strain>
    </source>
</reference>
<dbReference type="InterPro" id="IPR003593">
    <property type="entry name" value="AAA+_ATPase"/>
</dbReference>
<sequence>MLEISLDTLRDGFAQMGYVIKEEALSVVYLALKLEKPLLVCGAAGVGKTELAKALSGILKARLIRLQCHEGLDESKAIYDWNIQRQLVRIHLAGKNRREDTEDLFSLPYILQRPLLQAITQEGQVLLLIDEIDRADRSFEALLLEILSDFQVSIPEIGTIKAAHRPVVVITSNGERELSEAIRRRCVFLYLDYPDIKEEAAILRLRASEVIDALDENIALAVAQAREQGYRLGTGSSAALDWARAVFILNADRYQKDYVAGTLDALARNKENIVAHEAFLQGGGFIGHLAGKRSESRELREYHEGGGNDNSGS</sequence>
<evidence type="ECO:0000313" key="2">
    <source>
        <dbReference type="EMBL" id="AFV11698.1"/>
    </source>
</evidence>
<dbReference type="Pfam" id="PF07728">
    <property type="entry name" value="AAA_5"/>
    <property type="match status" value="1"/>
</dbReference>
<accession>K4LFQ0</accession>
<dbReference type="CDD" id="cd00009">
    <property type="entry name" value="AAA"/>
    <property type="match status" value="1"/>
</dbReference>
<dbReference type="HOGENOM" id="CLU_051820_1_0_9"/>
<dbReference type="PANTHER" id="PTHR42759">
    <property type="entry name" value="MOXR FAMILY PROTEIN"/>
    <property type="match status" value="1"/>
</dbReference>
<dbReference type="PANTHER" id="PTHR42759:SF1">
    <property type="entry name" value="MAGNESIUM-CHELATASE SUBUNIT CHLD"/>
    <property type="match status" value="1"/>
</dbReference>
<dbReference type="STRING" id="1089553.Tph_c14900"/>
<name>K4LFQ0_THEPS</name>
<dbReference type="SMART" id="SM00382">
    <property type="entry name" value="AAA"/>
    <property type="match status" value="1"/>
</dbReference>
<gene>
    <name evidence="2" type="ordered locus">Tph_c14900</name>
</gene>
<dbReference type="InterPro" id="IPR050764">
    <property type="entry name" value="CbbQ/NirQ/NorQ/GpvN"/>
</dbReference>
<dbReference type="GO" id="GO:0005524">
    <property type="term" value="F:ATP binding"/>
    <property type="evidence" value="ECO:0007669"/>
    <property type="project" value="InterPro"/>
</dbReference>
<protein>
    <submittedName>
        <fullName evidence="2">AAA+ type ATPase</fullName>
    </submittedName>
</protein>
<dbReference type="eggNOG" id="COG0714">
    <property type="taxonomic scope" value="Bacteria"/>
</dbReference>
<evidence type="ECO:0000259" key="1">
    <source>
        <dbReference type="SMART" id="SM00382"/>
    </source>
</evidence>
<dbReference type="RefSeq" id="WP_015050578.1">
    <property type="nucleotide sequence ID" value="NC_018870.1"/>
</dbReference>
<dbReference type="GO" id="GO:0016887">
    <property type="term" value="F:ATP hydrolysis activity"/>
    <property type="evidence" value="ECO:0007669"/>
    <property type="project" value="InterPro"/>
</dbReference>
<proteinExistence type="predicted"/>
<organism evidence="2 3">
    <name type="scientific">Thermacetogenium phaeum (strain ATCC BAA-254 / DSM 26808 / PB)</name>
    <dbReference type="NCBI Taxonomy" id="1089553"/>
    <lineage>
        <taxon>Bacteria</taxon>
        <taxon>Bacillati</taxon>
        <taxon>Bacillota</taxon>
        <taxon>Clostridia</taxon>
        <taxon>Thermoanaerobacterales</taxon>
        <taxon>Thermoanaerobacteraceae</taxon>
        <taxon>Thermacetogenium</taxon>
    </lineage>
</organism>
<dbReference type="EMBL" id="CP003732">
    <property type="protein sequence ID" value="AFV11698.1"/>
    <property type="molecule type" value="Genomic_DNA"/>
</dbReference>